<proteinExistence type="inferred from homology"/>
<reference evidence="3" key="1">
    <citation type="submission" date="2021-02" db="EMBL/GenBank/DDBJ databases">
        <authorList>
            <person name="Nowell W R."/>
        </authorList>
    </citation>
    <scope>NUCLEOTIDE SEQUENCE</scope>
</reference>
<dbReference type="EMBL" id="CAJNOL010000119">
    <property type="protein sequence ID" value="CAF0861610.1"/>
    <property type="molecule type" value="Genomic_DNA"/>
</dbReference>
<comment type="similarity">
    <text evidence="1">Belongs to the arrestin family.</text>
</comment>
<dbReference type="Gene3D" id="2.60.40.640">
    <property type="match status" value="2"/>
</dbReference>
<evidence type="ECO:0000256" key="1">
    <source>
        <dbReference type="ARBA" id="ARBA00005298"/>
    </source>
</evidence>
<dbReference type="Pfam" id="PF00339">
    <property type="entry name" value="Arrestin_N"/>
    <property type="match status" value="1"/>
</dbReference>
<evidence type="ECO:0000313" key="5">
    <source>
        <dbReference type="Proteomes" id="UP000663854"/>
    </source>
</evidence>
<name>A0A813Q4H2_9BILA</name>
<comment type="caution">
    <text evidence="3">The sequence shown here is derived from an EMBL/GenBank/DDBJ whole genome shotgun (WGS) entry which is preliminary data.</text>
</comment>
<dbReference type="Proteomes" id="UP000663870">
    <property type="component" value="Unassembled WGS sequence"/>
</dbReference>
<feature type="domain" description="Arrestin C-terminal-like" evidence="2">
    <location>
        <begin position="179"/>
        <end position="314"/>
    </location>
</feature>
<evidence type="ECO:0000313" key="6">
    <source>
        <dbReference type="Proteomes" id="UP000663870"/>
    </source>
</evidence>
<dbReference type="SUPFAM" id="SSF81296">
    <property type="entry name" value="E set domains"/>
    <property type="match status" value="2"/>
</dbReference>
<dbReference type="InterPro" id="IPR014752">
    <property type="entry name" value="Arrestin-like_C"/>
</dbReference>
<dbReference type="GO" id="GO:0015031">
    <property type="term" value="P:protein transport"/>
    <property type="evidence" value="ECO:0007669"/>
    <property type="project" value="TreeGrafter"/>
</dbReference>
<sequence>MGANGSSAIQVNFNHPNLFYFAGEQISGNIAFQNTEEKLILDAIFLECVGELGYTTLEHRHYHDKDGHHRTEQYTKYHQIPFLNFRIAVAQPQYGQREIILYRGQHSWPFEFVLPACLPPSLIPSTISYPYVKYYTRIVLDKPWYKPNAKQVFPLTIFPRVNILHIAGGQQQMPFSNENRKKIRLQGCLMRGGVVPGDKISIHINLQNPKRTEIKKIEASLIQHRQVAHSCHAETIFRLDLPDLRDFNDTELQRTFDLIVPAIYLSPTYTYMSQSCSVTLGVSINYELILDVKVRGLFTDFKISVPVIVGTEPISAEQQLMNNPIQIPIASAPVFEYDEPPPSYDAVVTNQKM</sequence>
<organism evidence="3 5">
    <name type="scientific">Rotaria sordida</name>
    <dbReference type="NCBI Taxonomy" id="392033"/>
    <lineage>
        <taxon>Eukaryota</taxon>
        <taxon>Metazoa</taxon>
        <taxon>Spiralia</taxon>
        <taxon>Gnathifera</taxon>
        <taxon>Rotifera</taxon>
        <taxon>Eurotatoria</taxon>
        <taxon>Bdelloidea</taxon>
        <taxon>Philodinida</taxon>
        <taxon>Philodinidae</taxon>
        <taxon>Rotaria</taxon>
    </lineage>
</organism>
<gene>
    <name evidence="4" type="ORF">JXQ802_LOCUS7219</name>
    <name evidence="3" type="ORF">PYM288_LOCUS2643</name>
</gene>
<dbReference type="SMART" id="SM01017">
    <property type="entry name" value="Arrestin_C"/>
    <property type="match status" value="1"/>
</dbReference>
<evidence type="ECO:0000313" key="4">
    <source>
        <dbReference type="EMBL" id="CAF0861610.1"/>
    </source>
</evidence>
<dbReference type="Proteomes" id="UP000663854">
    <property type="component" value="Unassembled WGS sequence"/>
</dbReference>
<dbReference type="InterPro" id="IPR011022">
    <property type="entry name" value="Arrestin_C-like"/>
</dbReference>
<dbReference type="PANTHER" id="PTHR11188:SF130">
    <property type="entry name" value="ARRESTIN C-TERMINAL-LIKE DOMAIN-CONTAINING PROTEIN"/>
    <property type="match status" value="1"/>
</dbReference>
<dbReference type="EMBL" id="CAJNOH010000018">
    <property type="protein sequence ID" value="CAF0761891.1"/>
    <property type="molecule type" value="Genomic_DNA"/>
</dbReference>
<accession>A0A813Q4H2</accession>
<dbReference type="GO" id="GO:0005737">
    <property type="term" value="C:cytoplasm"/>
    <property type="evidence" value="ECO:0007669"/>
    <property type="project" value="TreeGrafter"/>
</dbReference>
<dbReference type="InterPro" id="IPR011021">
    <property type="entry name" value="Arrestin-like_N"/>
</dbReference>
<dbReference type="PANTHER" id="PTHR11188">
    <property type="entry name" value="ARRESTIN DOMAIN CONTAINING PROTEIN"/>
    <property type="match status" value="1"/>
</dbReference>
<dbReference type="InterPro" id="IPR050357">
    <property type="entry name" value="Arrestin_domain-protein"/>
</dbReference>
<dbReference type="InterPro" id="IPR014756">
    <property type="entry name" value="Ig_E-set"/>
</dbReference>
<evidence type="ECO:0000313" key="3">
    <source>
        <dbReference type="EMBL" id="CAF0761891.1"/>
    </source>
</evidence>
<dbReference type="Pfam" id="PF02752">
    <property type="entry name" value="Arrestin_C"/>
    <property type="match status" value="1"/>
</dbReference>
<evidence type="ECO:0000259" key="2">
    <source>
        <dbReference type="SMART" id="SM01017"/>
    </source>
</evidence>
<dbReference type="AlphaFoldDB" id="A0A813Q4H2"/>
<protein>
    <recommendedName>
        <fullName evidence="2">Arrestin C-terminal-like domain-containing protein</fullName>
    </recommendedName>
</protein>
<keyword evidence="6" id="KW-1185">Reference proteome</keyword>